<evidence type="ECO:0000313" key="2">
    <source>
        <dbReference type="EMBL" id="CEO56001.1"/>
    </source>
</evidence>
<protein>
    <submittedName>
        <fullName evidence="2">Uncharacterized protein</fullName>
    </submittedName>
</protein>
<name>A0A0B7KMN1_BIOOC</name>
<dbReference type="AlphaFoldDB" id="A0A0B7KMN1"/>
<sequence>MHCRVFYGGLTAAYGSRKETGEKKLTRDLKYPSKISTLSSSIAPSSANSVTHSRVAASIQTK</sequence>
<dbReference type="EMBL" id="CDPU01000060">
    <property type="protein sequence ID" value="CEO56001.1"/>
    <property type="molecule type" value="Genomic_DNA"/>
</dbReference>
<gene>
    <name evidence="2" type="ORF">BN869_000012059_1</name>
</gene>
<accession>A0A0B7KMN1</accession>
<proteinExistence type="predicted"/>
<reference evidence="2" key="1">
    <citation type="submission" date="2015-01" db="EMBL/GenBank/DDBJ databases">
        <authorList>
            <person name="Durling Mikael"/>
        </authorList>
    </citation>
    <scope>NUCLEOTIDE SEQUENCE</scope>
</reference>
<feature type="compositionally biased region" description="Low complexity" evidence="1">
    <location>
        <begin position="39"/>
        <end position="49"/>
    </location>
</feature>
<evidence type="ECO:0000256" key="1">
    <source>
        <dbReference type="SAM" id="MobiDB-lite"/>
    </source>
</evidence>
<feature type="region of interest" description="Disordered" evidence="1">
    <location>
        <begin position="39"/>
        <end position="62"/>
    </location>
</feature>
<organism evidence="2">
    <name type="scientific">Bionectria ochroleuca</name>
    <name type="common">Gliocladium roseum</name>
    <dbReference type="NCBI Taxonomy" id="29856"/>
    <lineage>
        <taxon>Eukaryota</taxon>
        <taxon>Fungi</taxon>
        <taxon>Dikarya</taxon>
        <taxon>Ascomycota</taxon>
        <taxon>Pezizomycotina</taxon>
        <taxon>Sordariomycetes</taxon>
        <taxon>Hypocreomycetidae</taxon>
        <taxon>Hypocreales</taxon>
        <taxon>Bionectriaceae</taxon>
        <taxon>Clonostachys</taxon>
    </lineage>
</organism>